<keyword evidence="1" id="KW-0472">Membrane</keyword>
<evidence type="ECO:0000313" key="3">
    <source>
        <dbReference type="EMBL" id="SLM92449.1"/>
    </source>
</evidence>
<dbReference type="Proteomes" id="UP000195981">
    <property type="component" value="Unassembled WGS sequence"/>
</dbReference>
<keyword evidence="2" id="KW-0732">Signal</keyword>
<dbReference type="RefSeq" id="WP_087104297.1">
    <property type="nucleotide sequence ID" value="NZ_FWFG01000068.1"/>
</dbReference>
<sequence length="282" mass="29015">MNAMRDLVAVLLALCAAVALALWAPATWTRDHLVDRDGFLEIARPLGANPQFQQDVSDAAVEGVLEQAKVPRPLAALIEPTIQDQAAKLTQSASFATIWSDSMGDLHTTLMDPAGGTVTADLNPYVDELVTPVGDLIGQDIDIPDADLLTLDIVTIPASPWPSRVTALASTAPWIGWAGIAAAVASLVLARRRGVIGAVLGAALLVAGGALLLGSQGIGMAIPGSIDDARIVGTLVQAFEARLGRDMVVPSVTLLGSGALALVAALGAMGVRSARRREGAEA</sequence>
<keyword evidence="1" id="KW-1133">Transmembrane helix</keyword>
<reference evidence="3 4" key="1">
    <citation type="submission" date="2017-02" db="EMBL/GenBank/DDBJ databases">
        <authorList>
            <person name="Peterson S.W."/>
        </authorList>
    </citation>
    <scope>NUCLEOTIDE SEQUENCE [LARGE SCALE GENOMIC DNA]</scope>
    <source>
        <strain evidence="3 4">CIP104813</strain>
    </source>
</reference>
<evidence type="ECO:0000313" key="4">
    <source>
        <dbReference type="Proteomes" id="UP000195981"/>
    </source>
</evidence>
<evidence type="ECO:0000256" key="1">
    <source>
        <dbReference type="SAM" id="Phobius"/>
    </source>
</evidence>
<name>A0A1X6X1T2_9MICO</name>
<dbReference type="OrthoDB" id="4792563at2"/>
<feature type="transmembrane region" description="Helical" evidence="1">
    <location>
        <begin position="247"/>
        <end position="268"/>
    </location>
</feature>
<gene>
    <name evidence="3" type="ORF">FM110_08300</name>
</gene>
<organism evidence="3 4">
    <name type="scientific">Brachybacterium nesterenkovii</name>
    <dbReference type="NCBI Taxonomy" id="47847"/>
    <lineage>
        <taxon>Bacteria</taxon>
        <taxon>Bacillati</taxon>
        <taxon>Actinomycetota</taxon>
        <taxon>Actinomycetes</taxon>
        <taxon>Micrococcales</taxon>
        <taxon>Dermabacteraceae</taxon>
        <taxon>Brachybacterium</taxon>
    </lineage>
</organism>
<evidence type="ECO:0008006" key="5">
    <source>
        <dbReference type="Google" id="ProtNLM"/>
    </source>
</evidence>
<protein>
    <recommendedName>
        <fullName evidence="5">Integral membrane protein</fullName>
    </recommendedName>
</protein>
<feature type="transmembrane region" description="Helical" evidence="1">
    <location>
        <begin position="172"/>
        <end position="190"/>
    </location>
</feature>
<evidence type="ECO:0000256" key="2">
    <source>
        <dbReference type="SAM" id="SignalP"/>
    </source>
</evidence>
<dbReference type="EMBL" id="FWFG01000068">
    <property type="protein sequence ID" value="SLM92449.1"/>
    <property type="molecule type" value="Genomic_DNA"/>
</dbReference>
<dbReference type="AlphaFoldDB" id="A0A1X6X1T2"/>
<proteinExistence type="predicted"/>
<keyword evidence="1" id="KW-0812">Transmembrane</keyword>
<feature type="chain" id="PRO_5038727695" description="Integral membrane protein" evidence="2">
    <location>
        <begin position="22"/>
        <end position="282"/>
    </location>
</feature>
<accession>A0A1X6X1T2</accession>
<feature type="transmembrane region" description="Helical" evidence="1">
    <location>
        <begin position="195"/>
        <end position="214"/>
    </location>
</feature>
<feature type="signal peptide" evidence="2">
    <location>
        <begin position="1"/>
        <end position="21"/>
    </location>
</feature>
<keyword evidence="4" id="KW-1185">Reference proteome</keyword>